<sequence length="114" mass="12596">MRSLETVEDTSTIRTKRFSLAEDRSTLPESHLTDQEEEEDMMSGNHKKKKVDPRERNCGSCDHSHMKPPPDSSLAGAQPGSPIIVDSHTQIIDDLVDIPHATDLAAISLLSNPH</sequence>
<feature type="region of interest" description="Disordered" evidence="1">
    <location>
        <begin position="1"/>
        <end position="82"/>
    </location>
</feature>
<evidence type="ECO:0000256" key="1">
    <source>
        <dbReference type="SAM" id="MobiDB-lite"/>
    </source>
</evidence>
<accession>A0A2S4USS1</accession>
<evidence type="ECO:0000313" key="2">
    <source>
        <dbReference type="EMBL" id="POW00278.1"/>
    </source>
</evidence>
<dbReference type="VEuPathDB" id="FungiDB:PSTT_13249"/>
<dbReference type="VEuPathDB" id="FungiDB:PSHT_03963"/>
<reference evidence="2" key="1">
    <citation type="submission" date="2017-12" db="EMBL/GenBank/DDBJ databases">
        <title>Gene loss provides genomic basis for host adaptation in cereal stripe rust fungi.</title>
        <authorList>
            <person name="Xia C."/>
        </authorList>
    </citation>
    <scope>NUCLEOTIDE SEQUENCE [LARGE SCALE GENOMIC DNA]</scope>
    <source>
        <strain evidence="2">93-210</strain>
    </source>
</reference>
<gene>
    <name evidence="2" type="ORF">PSTT_13249</name>
</gene>
<dbReference type="Proteomes" id="UP000239156">
    <property type="component" value="Unassembled WGS sequence"/>
</dbReference>
<feature type="compositionally biased region" description="Basic and acidic residues" evidence="1">
    <location>
        <begin position="52"/>
        <end position="65"/>
    </location>
</feature>
<protein>
    <submittedName>
        <fullName evidence="2">Uncharacterized protein</fullName>
    </submittedName>
</protein>
<feature type="compositionally biased region" description="Basic and acidic residues" evidence="1">
    <location>
        <begin position="19"/>
        <end position="34"/>
    </location>
</feature>
<keyword evidence="3" id="KW-1185">Reference proteome</keyword>
<comment type="caution">
    <text evidence="2">The sequence shown here is derived from an EMBL/GenBank/DDBJ whole genome shotgun (WGS) entry which is preliminary data.</text>
</comment>
<dbReference type="AlphaFoldDB" id="A0A2S4USS1"/>
<evidence type="ECO:0000313" key="3">
    <source>
        <dbReference type="Proteomes" id="UP000239156"/>
    </source>
</evidence>
<proteinExistence type="predicted"/>
<name>A0A2S4USS1_9BASI</name>
<dbReference type="EMBL" id="PKSL01000182">
    <property type="protein sequence ID" value="POW00278.1"/>
    <property type="molecule type" value="Genomic_DNA"/>
</dbReference>
<organism evidence="2 3">
    <name type="scientific">Puccinia striiformis</name>
    <dbReference type="NCBI Taxonomy" id="27350"/>
    <lineage>
        <taxon>Eukaryota</taxon>
        <taxon>Fungi</taxon>
        <taxon>Dikarya</taxon>
        <taxon>Basidiomycota</taxon>
        <taxon>Pucciniomycotina</taxon>
        <taxon>Pucciniomycetes</taxon>
        <taxon>Pucciniales</taxon>
        <taxon>Pucciniaceae</taxon>
        <taxon>Puccinia</taxon>
    </lineage>
</organism>